<protein>
    <submittedName>
        <fullName evidence="1">Uncharacterized protein</fullName>
    </submittedName>
</protein>
<sequence length="145" mass="15880">MRLLLDRRVVFPSFSSPTPALPLDVGDCSLEERFAALNSSAISGTDGASGDENVGFPIESIQLSDSDEHSPPISLRMEAEQDIDMEEKRQVGYFVNLNDQHHVELNAIRCLSLKLMMSNMSIPDANPIVASTKPTYTFSGVNHNA</sequence>
<name>A0ACC0WBA6_9STRA</name>
<proteinExistence type="predicted"/>
<comment type="caution">
    <text evidence="1">The sequence shown here is derived from an EMBL/GenBank/DDBJ whole genome shotgun (WGS) entry which is preliminary data.</text>
</comment>
<evidence type="ECO:0000313" key="2">
    <source>
        <dbReference type="Proteomes" id="UP001163321"/>
    </source>
</evidence>
<accession>A0ACC0WBA6</accession>
<reference evidence="1 2" key="1">
    <citation type="journal article" date="2022" name="bioRxiv">
        <title>The genome of the oomycete Peronosclerospora sorghi, a cosmopolitan pathogen of maize and sorghum, is inflated with dispersed pseudogenes.</title>
        <authorList>
            <person name="Fletcher K."/>
            <person name="Martin F."/>
            <person name="Isakeit T."/>
            <person name="Cavanaugh K."/>
            <person name="Magill C."/>
            <person name="Michelmore R."/>
        </authorList>
    </citation>
    <scope>NUCLEOTIDE SEQUENCE [LARGE SCALE GENOMIC DNA]</scope>
    <source>
        <strain evidence="1">P6</strain>
    </source>
</reference>
<organism evidence="1 2">
    <name type="scientific">Peronosclerospora sorghi</name>
    <dbReference type="NCBI Taxonomy" id="230839"/>
    <lineage>
        <taxon>Eukaryota</taxon>
        <taxon>Sar</taxon>
        <taxon>Stramenopiles</taxon>
        <taxon>Oomycota</taxon>
        <taxon>Peronosporomycetes</taxon>
        <taxon>Peronosporales</taxon>
        <taxon>Peronosporaceae</taxon>
        <taxon>Peronosclerospora</taxon>
    </lineage>
</organism>
<keyword evidence="2" id="KW-1185">Reference proteome</keyword>
<gene>
    <name evidence="1" type="ORF">PsorP6_008349</name>
</gene>
<dbReference type="EMBL" id="CM047582">
    <property type="protein sequence ID" value="KAI9915316.1"/>
    <property type="molecule type" value="Genomic_DNA"/>
</dbReference>
<evidence type="ECO:0000313" key="1">
    <source>
        <dbReference type="EMBL" id="KAI9915316.1"/>
    </source>
</evidence>
<dbReference type="Proteomes" id="UP001163321">
    <property type="component" value="Chromosome 3"/>
</dbReference>